<feature type="coiled-coil region" evidence="1">
    <location>
        <begin position="685"/>
        <end position="734"/>
    </location>
</feature>
<reference evidence="4" key="1">
    <citation type="submission" date="2022-10" db="EMBL/GenBank/DDBJ databases">
        <authorList>
            <person name="Chen Y."/>
            <person name="Dougan E. K."/>
            <person name="Chan C."/>
            <person name="Rhodes N."/>
            <person name="Thang M."/>
        </authorList>
    </citation>
    <scope>NUCLEOTIDE SEQUENCE</scope>
</reference>
<keyword evidence="3" id="KW-0812">Transmembrane</keyword>
<sequence length="854" mass="95316">MSDQVPMWGKAVSQKIIFAEHELAGCRYQDAVNFREIREEIASAQATVANNAVQIITASDETGLKKVAGMRTMSANSYDEKYRLTYEARQKTYNIVGEGPLTGEVAKGLLVFGGQHARLSNVDEQCKWIETEEFLIGDNKVQHEAGTVCNVMKPFVKLRNEFPGLFEKISIMTQPASNCDGVLMKWIAMEQAMQEPAGIAIKDSFAANFAAETEQAEHICNIASAHILGHMTAQLQVTDTDFARAFKHKFKNELDEMRRDYKKEKGTEKGFSIGYEQIIRAAVSSEDYMEAMKEKTNWVVEAAIRNGLVAYRCSPSGELKKITDEEWACKTGTRRIPSDWLEKRYSWLQDGVPSIPDFSLSRDATCITDLISWSNAHPVQDGEEEEHQVPAEDEKEHAEKEHESKHEVEAAKENQEVDFTDISDEKWLSKKLLSSIGKQEALGQIQARSNNKKRVGKRLLKKSTKAKPSAKTKASLKTKPSAKAKLLKKGRMKKSTDGVGKKLLASMKKDMQHTEHADEEKPPLPPPSEHPLMGLEVRVTDEQAGPKSFGKTGALSSINEHKATIFTASGTVSCGTSRIEEERAEWKKPVQHKQFNSLSRAVMQKILEAMVQMLDPALVARLSTTLTSEDEETFQHPQASILSFAPGVEMLLCPIQGHTPAHWTLLVKDSSGWPDQLQSDWKIKLQKLQKALQGEFDKLMKAKHEAEKQAASLKKKQEDAHTKASERLKKLKDHKSAAALDAIASMTKHSQYFRVKDLSDHAVYQIQRAEEKLTRCGSCRYQTGCLRCDAAKALSYHIRNEAQKANKVPKWEGGVLLVVVVVVVVAVVVVVVVVVVVLLLLAQVEASGEEKEED</sequence>
<keyword evidence="1" id="KW-0175">Coiled coil</keyword>
<gene>
    <name evidence="4" type="ORF">C1SCF055_LOCUS20412</name>
</gene>
<name>A0A9P1CP12_9DINO</name>
<keyword evidence="3" id="KW-0472">Membrane</keyword>
<evidence type="ECO:0000313" key="4">
    <source>
        <dbReference type="EMBL" id="CAI3993686.1"/>
    </source>
</evidence>
<evidence type="ECO:0000256" key="2">
    <source>
        <dbReference type="SAM" id="MobiDB-lite"/>
    </source>
</evidence>
<dbReference type="Proteomes" id="UP001152797">
    <property type="component" value="Unassembled WGS sequence"/>
</dbReference>
<evidence type="ECO:0000256" key="1">
    <source>
        <dbReference type="SAM" id="Coils"/>
    </source>
</evidence>
<organism evidence="4">
    <name type="scientific">Cladocopium goreaui</name>
    <dbReference type="NCBI Taxonomy" id="2562237"/>
    <lineage>
        <taxon>Eukaryota</taxon>
        <taxon>Sar</taxon>
        <taxon>Alveolata</taxon>
        <taxon>Dinophyceae</taxon>
        <taxon>Suessiales</taxon>
        <taxon>Symbiodiniaceae</taxon>
        <taxon>Cladocopium</taxon>
    </lineage>
</organism>
<protein>
    <submittedName>
        <fullName evidence="4">Uncharacterized protein</fullName>
    </submittedName>
</protein>
<keyword evidence="6" id="KW-1185">Reference proteome</keyword>
<feature type="compositionally biased region" description="Basic and acidic residues" evidence="2">
    <location>
        <begin position="507"/>
        <end position="522"/>
    </location>
</feature>
<dbReference type="OrthoDB" id="10341246at2759"/>
<dbReference type="EMBL" id="CAMXCT020001862">
    <property type="protein sequence ID" value="CAL1147061.1"/>
    <property type="molecule type" value="Genomic_DNA"/>
</dbReference>
<evidence type="ECO:0000313" key="5">
    <source>
        <dbReference type="EMBL" id="CAL4780998.1"/>
    </source>
</evidence>
<evidence type="ECO:0000313" key="6">
    <source>
        <dbReference type="Proteomes" id="UP001152797"/>
    </source>
</evidence>
<feature type="region of interest" description="Disordered" evidence="2">
    <location>
        <begin position="376"/>
        <end position="416"/>
    </location>
</feature>
<evidence type="ECO:0000256" key="3">
    <source>
        <dbReference type="SAM" id="Phobius"/>
    </source>
</evidence>
<proteinExistence type="predicted"/>
<feature type="region of interest" description="Disordered" evidence="2">
    <location>
        <begin position="443"/>
        <end position="532"/>
    </location>
</feature>
<dbReference type="EMBL" id="CAMXCT010001862">
    <property type="protein sequence ID" value="CAI3993686.1"/>
    <property type="molecule type" value="Genomic_DNA"/>
</dbReference>
<feature type="compositionally biased region" description="Basic residues" evidence="2">
    <location>
        <begin position="450"/>
        <end position="493"/>
    </location>
</feature>
<feature type="transmembrane region" description="Helical" evidence="3">
    <location>
        <begin position="815"/>
        <end position="841"/>
    </location>
</feature>
<dbReference type="AlphaFoldDB" id="A0A9P1CP12"/>
<feature type="compositionally biased region" description="Basic and acidic residues" evidence="2">
    <location>
        <begin position="387"/>
        <end position="415"/>
    </location>
</feature>
<dbReference type="EMBL" id="CAMXCT030001862">
    <property type="protein sequence ID" value="CAL4780998.1"/>
    <property type="molecule type" value="Genomic_DNA"/>
</dbReference>
<accession>A0A9P1CP12</accession>
<comment type="caution">
    <text evidence="4">The sequence shown here is derived from an EMBL/GenBank/DDBJ whole genome shotgun (WGS) entry which is preliminary data.</text>
</comment>
<reference evidence="5 6" key="2">
    <citation type="submission" date="2024-05" db="EMBL/GenBank/DDBJ databases">
        <authorList>
            <person name="Chen Y."/>
            <person name="Shah S."/>
            <person name="Dougan E. K."/>
            <person name="Thang M."/>
            <person name="Chan C."/>
        </authorList>
    </citation>
    <scope>NUCLEOTIDE SEQUENCE [LARGE SCALE GENOMIC DNA]</scope>
</reference>
<keyword evidence="3" id="KW-1133">Transmembrane helix</keyword>